<evidence type="ECO:0000313" key="3">
    <source>
        <dbReference type="Proteomes" id="UP000799538"/>
    </source>
</evidence>
<keyword evidence="3" id="KW-1185">Reference proteome</keyword>
<dbReference type="EMBL" id="ML992501">
    <property type="protein sequence ID" value="KAF2227265.1"/>
    <property type="molecule type" value="Genomic_DNA"/>
</dbReference>
<dbReference type="Proteomes" id="UP000799538">
    <property type="component" value="Unassembled WGS sequence"/>
</dbReference>
<accession>A0A6A6GNF4</accession>
<gene>
    <name evidence="2" type="ORF">BDZ85DRAFT_245861</name>
</gene>
<sequence length="769" mass="87035">MSMPDGGRIRVRSQHVKTGKKKRRSKRTAAVLEEVDSQTELQILQSSVSSPAGTTTEEAIRPSDDSITSGKRPRFVSPSSTLTIDQVTHSLIGTSNGDLLDGTESPVSVSDTNKNASDAGAPVVGVEGLELNGRRDKLQLIEDAENWTWKAARDLPTWDWKSPPNVDMKTNNPAVNAFRAKCLVGITTLFRRVTSVKDLRDLPEDQRLATFAYWALFGMTDPDFFFRLFIGSTPAGIQEKYGAEAFDRQWLARLYRDHSFWTDRTLVGPVAYKILGIRSESGEIDGLLDEFLSNIWMDGVEFSAHDGSTMPRNNGRQVTHEASIRLQKQTFRVYRWFDRNDAEARFVELCIPPVGIADGFLRLLEAFWTIIDHGFQNPERHEWSSPFRMKFIYDMVDEVRRTAGFPQVFWEGTNNAFQLSQGFNNELAKTIQPCQNSECPHDTHPKTAMPTGGAQRYLAHNGNPLGGYYCRNCYKHLSQGKPLPTRAEIDRTDHYGMVRDTKGHNAKCDNCGIQESLAYWDRNISRSHVLSKDNQYHLCTRCGSWYEHHKELPTQGEVALLAAQQSLRDNRDKGEYPICQRCEEQEPKGTKQKRWYVVQRHKDELKVLCYTCREHYRDHARRKPALNDDKTALERKKAEAKLDAAKRDPTGELLKPILCSVCYISFYFLLPAKMSIMLVGSEYRCVYCRDAEKSNKYSSASLAVHQAANLLRNAGADVHCDAGLVDGCIGVEEKMTRSNEPQVRKFAAKDDGLYCRACAASAGQRARRS</sequence>
<feature type="compositionally biased region" description="Polar residues" evidence="1">
    <location>
        <begin position="43"/>
        <end position="57"/>
    </location>
</feature>
<proteinExistence type="predicted"/>
<reference evidence="3" key="1">
    <citation type="journal article" date="2020" name="Stud. Mycol.">
        <title>101 Dothideomycetes genomes: A test case for predicting lifestyles and emergence of pathogens.</title>
        <authorList>
            <person name="Haridas S."/>
            <person name="Albert R."/>
            <person name="Binder M."/>
            <person name="Bloem J."/>
            <person name="LaButti K."/>
            <person name="Salamov A."/>
            <person name="Andreopoulos B."/>
            <person name="Baker S."/>
            <person name="Barry K."/>
            <person name="Bills G."/>
            <person name="Bluhm B."/>
            <person name="Cannon C."/>
            <person name="Castanera R."/>
            <person name="Culley D."/>
            <person name="Daum C."/>
            <person name="Ezra D."/>
            <person name="Gonzalez J."/>
            <person name="Henrissat B."/>
            <person name="Kuo A."/>
            <person name="Liang C."/>
            <person name="Lipzen A."/>
            <person name="Lutzoni F."/>
            <person name="Magnuson J."/>
            <person name="Mondo S."/>
            <person name="Nolan M."/>
            <person name="Ohm R."/>
            <person name="Pangilinan J."/>
            <person name="Park H.-J."/>
            <person name="Ramirez L."/>
            <person name="Alfaro M."/>
            <person name="Sun H."/>
            <person name="Tritt A."/>
            <person name="Yoshinaga Y."/>
            <person name="Zwiers L.-H."/>
            <person name="Turgeon B."/>
            <person name="Goodwin S."/>
            <person name="Spatafora J."/>
            <person name="Crous P."/>
            <person name="Grigoriev I."/>
        </authorList>
    </citation>
    <scope>NUCLEOTIDE SEQUENCE [LARGE SCALE GENOMIC DNA]</scope>
    <source>
        <strain evidence="3">CECT 20119</strain>
    </source>
</reference>
<feature type="region of interest" description="Disordered" evidence="1">
    <location>
        <begin position="1"/>
        <end position="31"/>
    </location>
</feature>
<feature type="compositionally biased region" description="Basic residues" evidence="1">
    <location>
        <begin position="9"/>
        <end position="27"/>
    </location>
</feature>
<evidence type="ECO:0000256" key="1">
    <source>
        <dbReference type="SAM" id="MobiDB-lite"/>
    </source>
</evidence>
<organism evidence="2 3">
    <name type="scientific">Elsinoe ampelina</name>
    <dbReference type="NCBI Taxonomy" id="302913"/>
    <lineage>
        <taxon>Eukaryota</taxon>
        <taxon>Fungi</taxon>
        <taxon>Dikarya</taxon>
        <taxon>Ascomycota</taxon>
        <taxon>Pezizomycotina</taxon>
        <taxon>Dothideomycetes</taxon>
        <taxon>Dothideomycetidae</taxon>
        <taxon>Myriangiales</taxon>
        <taxon>Elsinoaceae</taxon>
        <taxon>Elsinoe</taxon>
    </lineage>
</organism>
<dbReference type="OrthoDB" id="10578153at2759"/>
<name>A0A6A6GNF4_9PEZI</name>
<feature type="region of interest" description="Disordered" evidence="1">
    <location>
        <begin position="43"/>
        <end position="78"/>
    </location>
</feature>
<dbReference type="AlphaFoldDB" id="A0A6A6GNF4"/>
<protein>
    <submittedName>
        <fullName evidence="2">Uncharacterized protein</fullName>
    </submittedName>
</protein>
<evidence type="ECO:0000313" key="2">
    <source>
        <dbReference type="EMBL" id="KAF2227265.1"/>
    </source>
</evidence>